<comment type="caution">
    <text evidence="1">The sequence shown here is derived from an EMBL/GenBank/DDBJ whole genome shotgun (WGS) entry which is preliminary data.</text>
</comment>
<accession>A0A9K3M582</accession>
<dbReference type="OrthoDB" id="199257at2759"/>
<organism evidence="1 2">
    <name type="scientific">Nitzschia inconspicua</name>
    <dbReference type="NCBI Taxonomy" id="303405"/>
    <lineage>
        <taxon>Eukaryota</taxon>
        <taxon>Sar</taxon>
        <taxon>Stramenopiles</taxon>
        <taxon>Ochrophyta</taxon>
        <taxon>Bacillariophyta</taxon>
        <taxon>Bacillariophyceae</taxon>
        <taxon>Bacillariophycidae</taxon>
        <taxon>Bacillariales</taxon>
        <taxon>Bacillariaceae</taxon>
        <taxon>Nitzschia</taxon>
    </lineage>
</organism>
<reference evidence="1" key="2">
    <citation type="submission" date="2021-04" db="EMBL/GenBank/DDBJ databases">
        <authorList>
            <person name="Podell S."/>
        </authorList>
    </citation>
    <scope>NUCLEOTIDE SEQUENCE</scope>
    <source>
        <strain evidence="1">Hildebrandi</strain>
    </source>
</reference>
<keyword evidence="2" id="KW-1185">Reference proteome</keyword>
<sequence length="212" mass="24580">MLHRSVIAVRRHCLLATSPLQRLPYRCCWEEIDGSTTVVQRNLVSAIDKLAENQIAEWLRNKGDQALPHGKKLTHDVHKAPAHSLGLQNDYVHSKILADNNIRPDSVQRRIDLDKAWRQCADMIRKQFSKNGLSADDFITSSVMQEGFRDNFDKLNAMTKRVNDAIIDDSMRFGGRSPVRHARLFRWEERAREAIEDRRNTSEREDKNSVHR</sequence>
<name>A0A9K3M582_9STRA</name>
<evidence type="ECO:0000313" key="1">
    <source>
        <dbReference type="EMBL" id="KAG7374282.1"/>
    </source>
</evidence>
<gene>
    <name evidence="1" type="ORF">IV203_013377</name>
</gene>
<reference evidence="1" key="1">
    <citation type="journal article" date="2021" name="Sci. Rep.">
        <title>Diploid genomic architecture of Nitzschia inconspicua, an elite biomass production diatom.</title>
        <authorList>
            <person name="Oliver A."/>
            <person name="Podell S."/>
            <person name="Pinowska A."/>
            <person name="Traller J.C."/>
            <person name="Smith S.R."/>
            <person name="McClure R."/>
            <person name="Beliaev A."/>
            <person name="Bohutskyi P."/>
            <person name="Hill E.A."/>
            <person name="Rabines A."/>
            <person name="Zheng H."/>
            <person name="Allen L.Z."/>
            <person name="Kuo A."/>
            <person name="Grigoriev I.V."/>
            <person name="Allen A.E."/>
            <person name="Hazlebeck D."/>
            <person name="Allen E.E."/>
        </authorList>
    </citation>
    <scope>NUCLEOTIDE SEQUENCE</scope>
    <source>
        <strain evidence="1">Hildebrandi</strain>
    </source>
</reference>
<dbReference type="AlphaFoldDB" id="A0A9K3M582"/>
<protein>
    <submittedName>
        <fullName evidence="1">Uncharacterized protein</fullName>
    </submittedName>
</protein>
<dbReference type="EMBL" id="JAGRRH010000001">
    <property type="protein sequence ID" value="KAG7374282.1"/>
    <property type="molecule type" value="Genomic_DNA"/>
</dbReference>
<dbReference type="Proteomes" id="UP000693970">
    <property type="component" value="Unassembled WGS sequence"/>
</dbReference>
<evidence type="ECO:0000313" key="2">
    <source>
        <dbReference type="Proteomes" id="UP000693970"/>
    </source>
</evidence>
<proteinExistence type="predicted"/>